<feature type="region of interest" description="Disordered" evidence="1">
    <location>
        <begin position="58"/>
        <end position="104"/>
    </location>
</feature>
<protein>
    <submittedName>
        <fullName evidence="2">Uncharacterized protein</fullName>
    </submittedName>
</protein>
<evidence type="ECO:0000313" key="2">
    <source>
        <dbReference type="EMBL" id="KAK7535446.1"/>
    </source>
</evidence>
<dbReference type="Proteomes" id="UP001365128">
    <property type="component" value="Unassembled WGS sequence"/>
</dbReference>
<comment type="caution">
    <text evidence="2">The sequence shown here is derived from an EMBL/GenBank/DDBJ whole genome shotgun (WGS) entry which is preliminary data.</text>
</comment>
<accession>A0ABR1LJQ0</accession>
<proteinExistence type="predicted"/>
<name>A0ABR1LJQ0_9PEZI</name>
<feature type="compositionally biased region" description="Polar residues" evidence="1">
    <location>
        <begin position="72"/>
        <end position="89"/>
    </location>
</feature>
<sequence>MRQFRNLRLNPICGRASIHAPSIRSKIFHFAFAVFQGCCAALRCVALPVQPLVVRHGKTGQDRTGQDGQGRALTNQPTNHSTNHPTNHAPNPLIHPSQPGNNARARITEPASQATKEPFPPSLSRRRDTVFGARARAQQLNTLPFSSLPFPSLPFAPHFNPSILQRTQPGQVKSTHARRRLRSQPAHWPYPSIHPTIHPSIHPTKRGSGANEGMQRCGGWGFPILRTMAFCQLPCKIHACWLGVWSLHMTRLDST</sequence>
<feature type="region of interest" description="Disordered" evidence="1">
    <location>
        <begin position="186"/>
        <end position="212"/>
    </location>
</feature>
<evidence type="ECO:0000313" key="3">
    <source>
        <dbReference type="Proteomes" id="UP001365128"/>
    </source>
</evidence>
<evidence type="ECO:0000256" key="1">
    <source>
        <dbReference type="SAM" id="MobiDB-lite"/>
    </source>
</evidence>
<reference evidence="2 3" key="1">
    <citation type="submission" date="2024-04" db="EMBL/GenBank/DDBJ databases">
        <title>Phyllosticta paracitricarpa is synonymous to the EU quarantine fungus P. citricarpa based on phylogenomic analyses.</title>
        <authorList>
            <consortium name="Lawrence Berkeley National Laboratory"/>
            <person name="Van Ingen-Buijs V.A."/>
            <person name="Van Westerhoven A.C."/>
            <person name="Haridas S."/>
            <person name="Skiadas P."/>
            <person name="Martin F."/>
            <person name="Groenewald J.Z."/>
            <person name="Crous P.W."/>
            <person name="Seidl M.F."/>
        </authorList>
    </citation>
    <scope>NUCLEOTIDE SEQUENCE [LARGE SCALE GENOMIC DNA]</scope>
    <source>
        <strain evidence="2 3">CBS 122670</strain>
    </source>
</reference>
<keyword evidence="3" id="KW-1185">Reference proteome</keyword>
<dbReference type="EMBL" id="JBBPDW010000040">
    <property type="protein sequence ID" value="KAK7535446.1"/>
    <property type="molecule type" value="Genomic_DNA"/>
</dbReference>
<organism evidence="2 3">
    <name type="scientific">Phyllosticta citricarpa</name>
    <dbReference type="NCBI Taxonomy" id="55181"/>
    <lineage>
        <taxon>Eukaryota</taxon>
        <taxon>Fungi</taxon>
        <taxon>Dikarya</taxon>
        <taxon>Ascomycota</taxon>
        <taxon>Pezizomycotina</taxon>
        <taxon>Dothideomycetes</taxon>
        <taxon>Dothideomycetes incertae sedis</taxon>
        <taxon>Botryosphaeriales</taxon>
        <taxon>Phyllostictaceae</taxon>
        <taxon>Phyllosticta</taxon>
    </lineage>
</organism>
<gene>
    <name evidence="2" type="ORF">IWX46DRAFT_300220</name>
</gene>